<dbReference type="PANTHER" id="PTHR43820:SF4">
    <property type="entry name" value="HIGH-AFFINITY BRANCHED-CHAIN AMINO ACID TRANSPORT ATP-BINDING PROTEIN LIVF"/>
    <property type="match status" value="1"/>
</dbReference>
<evidence type="ECO:0000313" key="9">
    <source>
        <dbReference type="Proteomes" id="UP001265700"/>
    </source>
</evidence>
<evidence type="ECO:0000256" key="3">
    <source>
        <dbReference type="ARBA" id="ARBA00022475"/>
    </source>
</evidence>
<accession>A0ABU1WKG7</accession>
<dbReference type="PROSITE" id="PS50893">
    <property type="entry name" value="ABC_TRANSPORTER_2"/>
    <property type="match status" value="1"/>
</dbReference>
<dbReference type="SMART" id="SM00382">
    <property type="entry name" value="AAA"/>
    <property type="match status" value="1"/>
</dbReference>
<dbReference type="InterPro" id="IPR052156">
    <property type="entry name" value="BCAA_Transport_ATP-bd_LivF"/>
</dbReference>
<dbReference type="InterPro" id="IPR003593">
    <property type="entry name" value="AAA+_ATPase"/>
</dbReference>
<keyword evidence="2" id="KW-0813">Transport</keyword>
<dbReference type="InterPro" id="IPR003439">
    <property type="entry name" value="ABC_transporter-like_ATP-bd"/>
</dbReference>
<dbReference type="SUPFAM" id="SSF52540">
    <property type="entry name" value="P-loop containing nucleoside triphosphate hydrolases"/>
    <property type="match status" value="1"/>
</dbReference>
<proteinExistence type="inferred from homology"/>
<sequence>MMWYRPSPFELGGGGRARLKVNGLSAGYGAFLVLRDLKLEIQPGLTVVLGPNGAGKTTLLKALNGLIPRGGTVLLDGQEMPEKTHEIVQAGVALVPEGRQLFPQMTVTENLELGGWLVPKAQRAERLAQAFVDFPKLKERATQLAGTMSGGEQQMVAVARAMMCAPRLLMLDEPSLGLAPKMVDELLTIVRRIADAGTTVLMVEQNVKKALAVADRGYVMERGTLVANGPAKLLARSTVIREAYLGADKDPATGTTSAADAVQRRKAVATSLTP</sequence>
<keyword evidence="3" id="KW-0472">Membrane</keyword>
<dbReference type="PROSITE" id="PS00211">
    <property type="entry name" value="ABC_TRANSPORTER_1"/>
    <property type="match status" value="1"/>
</dbReference>
<evidence type="ECO:0000256" key="5">
    <source>
        <dbReference type="ARBA" id="ARBA00022840"/>
    </source>
</evidence>
<dbReference type="GO" id="GO:0005524">
    <property type="term" value="F:ATP binding"/>
    <property type="evidence" value="ECO:0007669"/>
    <property type="project" value="UniProtKB-KW"/>
</dbReference>
<protein>
    <submittedName>
        <fullName evidence="8">Branched-chain amino acid transport system ATP-binding protein</fullName>
    </submittedName>
</protein>
<reference evidence="8 9" key="1">
    <citation type="submission" date="2023-07" db="EMBL/GenBank/DDBJ databases">
        <title>Sorghum-associated microbial communities from plants grown in Nebraska, USA.</title>
        <authorList>
            <person name="Schachtman D."/>
        </authorList>
    </citation>
    <scope>NUCLEOTIDE SEQUENCE [LARGE SCALE GENOMIC DNA]</scope>
    <source>
        <strain evidence="8 9">4249</strain>
    </source>
</reference>
<keyword evidence="3" id="KW-1003">Cell membrane</keyword>
<dbReference type="EMBL" id="JAVDWU010000003">
    <property type="protein sequence ID" value="MDR7149787.1"/>
    <property type="molecule type" value="Genomic_DNA"/>
</dbReference>
<evidence type="ECO:0000256" key="2">
    <source>
        <dbReference type="ARBA" id="ARBA00022448"/>
    </source>
</evidence>
<evidence type="ECO:0000313" key="8">
    <source>
        <dbReference type="EMBL" id="MDR7149787.1"/>
    </source>
</evidence>
<evidence type="ECO:0000256" key="6">
    <source>
        <dbReference type="ARBA" id="ARBA00022970"/>
    </source>
</evidence>
<dbReference type="RefSeq" id="WP_310314403.1">
    <property type="nucleotide sequence ID" value="NZ_JAVDWU010000003.1"/>
</dbReference>
<name>A0ABU1WKG7_9BURK</name>
<keyword evidence="9" id="KW-1185">Reference proteome</keyword>
<organism evidence="8 9">
    <name type="scientific">Hydrogenophaga palleronii</name>
    <dbReference type="NCBI Taxonomy" id="65655"/>
    <lineage>
        <taxon>Bacteria</taxon>
        <taxon>Pseudomonadati</taxon>
        <taxon>Pseudomonadota</taxon>
        <taxon>Betaproteobacteria</taxon>
        <taxon>Burkholderiales</taxon>
        <taxon>Comamonadaceae</taxon>
        <taxon>Hydrogenophaga</taxon>
    </lineage>
</organism>
<keyword evidence="6" id="KW-0029">Amino-acid transport</keyword>
<evidence type="ECO:0000256" key="1">
    <source>
        <dbReference type="ARBA" id="ARBA00005417"/>
    </source>
</evidence>
<dbReference type="Gene3D" id="3.40.50.300">
    <property type="entry name" value="P-loop containing nucleotide triphosphate hydrolases"/>
    <property type="match status" value="1"/>
</dbReference>
<dbReference type="CDD" id="cd03224">
    <property type="entry name" value="ABC_TM1139_LivF_branched"/>
    <property type="match status" value="1"/>
</dbReference>
<evidence type="ECO:0000259" key="7">
    <source>
        <dbReference type="PROSITE" id="PS50893"/>
    </source>
</evidence>
<dbReference type="PANTHER" id="PTHR43820">
    <property type="entry name" value="HIGH-AFFINITY BRANCHED-CHAIN AMINO ACID TRANSPORT ATP-BINDING PROTEIN LIVF"/>
    <property type="match status" value="1"/>
</dbReference>
<dbReference type="InterPro" id="IPR017871">
    <property type="entry name" value="ABC_transporter-like_CS"/>
</dbReference>
<comment type="similarity">
    <text evidence="1">Belongs to the ABC transporter superfamily.</text>
</comment>
<feature type="domain" description="ABC transporter" evidence="7">
    <location>
        <begin position="19"/>
        <end position="247"/>
    </location>
</feature>
<keyword evidence="4" id="KW-0547">Nucleotide-binding</keyword>
<keyword evidence="5 8" id="KW-0067">ATP-binding</keyword>
<dbReference type="InterPro" id="IPR027417">
    <property type="entry name" value="P-loop_NTPase"/>
</dbReference>
<dbReference type="Proteomes" id="UP001265700">
    <property type="component" value="Unassembled WGS sequence"/>
</dbReference>
<evidence type="ECO:0000256" key="4">
    <source>
        <dbReference type="ARBA" id="ARBA00022741"/>
    </source>
</evidence>
<dbReference type="Pfam" id="PF00005">
    <property type="entry name" value="ABC_tran"/>
    <property type="match status" value="1"/>
</dbReference>
<gene>
    <name evidence="8" type="ORF">J2W49_001742</name>
</gene>
<comment type="caution">
    <text evidence="8">The sequence shown here is derived from an EMBL/GenBank/DDBJ whole genome shotgun (WGS) entry which is preliminary data.</text>
</comment>